<comment type="similarity">
    <text evidence="2">Belongs to the lipid A palmitoyltransferase family.</text>
</comment>
<evidence type="ECO:0000313" key="8">
    <source>
        <dbReference type="EMBL" id="MBC3907792.1"/>
    </source>
</evidence>
<evidence type="ECO:0000256" key="5">
    <source>
        <dbReference type="ARBA" id="ARBA00023136"/>
    </source>
</evidence>
<dbReference type="EMBL" id="JACOFX010000003">
    <property type="protein sequence ID" value="MBC3907792.1"/>
    <property type="molecule type" value="Genomic_DNA"/>
</dbReference>
<evidence type="ECO:0000256" key="7">
    <source>
        <dbReference type="ARBA" id="ARBA00023315"/>
    </source>
</evidence>
<keyword evidence="5" id="KW-0472">Membrane</keyword>
<dbReference type="Pfam" id="PF07017">
    <property type="entry name" value="PagP"/>
    <property type="match status" value="1"/>
</dbReference>
<reference evidence="8 9" key="1">
    <citation type="submission" date="2020-08" db="EMBL/GenBank/DDBJ databases">
        <title>Novel species isolated from subtropical streams in China.</title>
        <authorList>
            <person name="Lu H."/>
        </authorList>
    </citation>
    <scope>NUCLEOTIDE SEQUENCE [LARGE SCALE GENOMIC DNA]</scope>
    <source>
        <strain evidence="8 9">NL8W</strain>
    </source>
</reference>
<evidence type="ECO:0000256" key="4">
    <source>
        <dbReference type="ARBA" id="ARBA00022729"/>
    </source>
</evidence>
<sequence>MLCTVSQAQTTTPPAQEIGWWDSAKAKANKILDEGDLSLMVAGHTHHGRNTYTKERIAELNEHTWGMGFSKAIRTKDDNEESLYSMVISDSHFRPQPMVGYAYQWTKTLGEKVEVGGGLTAVMISRTDYFGGFPFPAVLPIASIGTRNSKLMATYVPRFSKNKGNGDVLFLFVRFDLK</sequence>
<evidence type="ECO:0000313" key="9">
    <source>
        <dbReference type="Proteomes" id="UP000646911"/>
    </source>
</evidence>
<dbReference type="InterPro" id="IPR011250">
    <property type="entry name" value="OMP/PagP_B-barrel"/>
</dbReference>
<dbReference type="SUPFAM" id="SSF56925">
    <property type="entry name" value="OMPA-like"/>
    <property type="match status" value="1"/>
</dbReference>
<evidence type="ECO:0000256" key="3">
    <source>
        <dbReference type="ARBA" id="ARBA00022679"/>
    </source>
</evidence>
<keyword evidence="6" id="KW-0998">Cell outer membrane</keyword>
<name>A0ABR6Z7N1_9BURK</name>
<evidence type="ECO:0000256" key="6">
    <source>
        <dbReference type="ARBA" id="ARBA00023237"/>
    </source>
</evidence>
<evidence type="ECO:0000256" key="2">
    <source>
        <dbReference type="ARBA" id="ARBA00006368"/>
    </source>
</evidence>
<dbReference type="Gene3D" id="2.40.160.20">
    <property type="match status" value="1"/>
</dbReference>
<comment type="subcellular location">
    <subcellularLocation>
        <location evidence="1">Cell outer membrane</location>
    </subcellularLocation>
</comment>
<protein>
    <recommendedName>
        <fullName evidence="10">Antimicrobial peptide resistance and lipid A acylation PagP</fullName>
    </recommendedName>
</protein>
<comment type="caution">
    <text evidence="8">The sequence shown here is derived from an EMBL/GenBank/DDBJ whole genome shotgun (WGS) entry which is preliminary data.</text>
</comment>
<organism evidence="8 9">
    <name type="scientific">Undibacterium umbellatum</name>
    <dbReference type="NCBI Taxonomy" id="2762300"/>
    <lineage>
        <taxon>Bacteria</taxon>
        <taxon>Pseudomonadati</taxon>
        <taxon>Pseudomonadota</taxon>
        <taxon>Betaproteobacteria</taxon>
        <taxon>Burkholderiales</taxon>
        <taxon>Oxalobacteraceae</taxon>
        <taxon>Undibacterium</taxon>
    </lineage>
</organism>
<keyword evidence="3" id="KW-0808">Transferase</keyword>
<accession>A0ABR6Z7N1</accession>
<evidence type="ECO:0008006" key="10">
    <source>
        <dbReference type="Google" id="ProtNLM"/>
    </source>
</evidence>
<dbReference type="InterPro" id="IPR009746">
    <property type="entry name" value="LipidA_acyl_PagP"/>
</dbReference>
<dbReference type="Proteomes" id="UP000646911">
    <property type="component" value="Unassembled WGS sequence"/>
</dbReference>
<evidence type="ECO:0000256" key="1">
    <source>
        <dbReference type="ARBA" id="ARBA00004442"/>
    </source>
</evidence>
<keyword evidence="7" id="KW-0012">Acyltransferase</keyword>
<keyword evidence="4" id="KW-0732">Signal</keyword>
<keyword evidence="9" id="KW-1185">Reference proteome</keyword>
<gene>
    <name evidence="8" type="ORF">H8L47_09445</name>
</gene>
<proteinExistence type="inferred from homology"/>